<dbReference type="InterPro" id="IPR013762">
    <property type="entry name" value="Integrase-like_cat_sf"/>
</dbReference>
<dbReference type="InterPro" id="IPR010998">
    <property type="entry name" value="Integrase_recombinase_N"/>
</dbReference>
<sequence length="373" mass="42232">MTTRRTAKPSCNREGTGIARLYKRTGVRKVSFYYFHSDGRCETLASATTGDRQAIMEAERSAKRKALDIQAGHVIVGSVREMIGRFKCDIAPTHYADQSKDGLAVRAGTYVKLIKFFGNMSPMSLKTVHGYQYLDDRAQAGAPAKANKELSLMSTICNYAVRWGVMESNPFTGMMQNKSDKKVRTTTRSQVVRFYLWSLRQQGMFRNLGCAAMFTYLTGFRAAEVRPFRITGLSNEGVRVLSAKRKKGEVEVVKLREWSTRLRVVVARAKQTHKVERMYLFANLTGGPYTRSGWGSVWKDAMLAWISSFDTVDEKQLVKHEAYFSLLDVRPAAITTKLRNRNADAYDFAAHANPSTTHRHYDRRKEKKAAATE</sequence>
<gene>
    <name evidence="3" type="ORF">ACFOFO_05630</name>
</gene>
<keyword evidence="2" id="KW-0233">DNA recombination</keyword>
<evidence type="ECO:0000256" key="2">
    <source>
        <dbReference type="ARBA" id="ARBA00023172"/>
    </source>
</evidence>
<dbReference type="Proteomes" id="UP001595530">
    <property type="component" value="Unassembled WGS sequence"/>
</dbReference>
<keyword evidence="4" id="KW-1185">Reference proteome</keyword>
<comment type="caution">
    <text evidence="3">The sequence shown here is derived from an EMBL/GenBank/DDBJ whole genome shotgun (WGS) entry which is preliminary data.</text>
</comment>
<dbReference type="Gene3D" id="1.10.150.130">
    <property type="match status" value="1"/>
</dbReference>
<evidence type="ECO:0000256" key="1">
    <source>
        <dbReference type="ARBA" id="ARBA00023125"/>
    </source>
</evidence>
<dbReference type="InterPro" id="IPR011010">
    <property type="entry name" value="DNA_brk_join_enz"/>
</dbReference>
<evidence type="ECO:0000313" key="4">
    <source>
        <dbReference type="Proteomes" id="UP001595530"/>
    </source>
</evidence>
<dbReference type="RefSeq" id="WP_390331082.1">
    <property type="nucleotide sequence ID" value="NZ_JBHRTP010000013.1"/>
</dbReference>
<organism evidence="3 4">
    <name type="scientific">Undibacterium arcticum</name>
    <dbReference type="NCBI Taxonomy" id="1762892"/>
    <lineage>
        <taxon>Bacteria</taxon>
        <taxon>Pseudomonadati</taxon>
        <taxon>Pseudomonadota</taxon>
        <taxon>Betaproteobacteria</taxon>
        <taxon>Burkholderiales</taxon>
        <taxon>Oxalobacteraceae</taxon>
        <taxon>Undibacterium</taxon>
    </lineage>
</organism>
<keyword evidence="1" id="KW-0238">DNA-binding</keyword>
<name>A0ABV7F0S3_9BURK</name>
<proteinExistence type="predicted"/>
<accession>A0ABV7F0S3</accession>
<evidence type="ECO:0000313" key="3">
    <source>
        <dbReference type="EMBL" id="MFC3107442.1"/>
    </source>
</evidence>
<evidence type="ECO:0008006" key="5">
    <source>
        <dbReference type="Google" id="ProtNLM"/>
    </source>
</evidence>
<dbReference type="Gene3D" id="1.10.443.10">
    <property type="entry name" value="Intergrase catalytic core"/>
    <property type="match status" value="1"/>
</dbReference>
<reference evidence="4" key="1">
    <citation type="journal article" date="2019" name="Int. J. Syst. Evol. Microbiol.">
        <title>The Global Catalogue of Microorganisms (GCM) 10K type strain sequencing project: providing services to taxonomists for standard genome sequencing and annotation.</title>
        <authorList>
            <consortium name="The Broad Institute Genomics Platform"/>
            <consortium name="The Broad Institute Genome Sequencing Center for Infectious Disease"/>
            <person name="Wu L."/>
            <person name="Ma J."/>
        </authorList>
    </citation>
    <scope>NUCLEOTIDE SEQUENCE [LARGE SCALE GENOMIC DNA]</scope>
    <source>
        <strain evidence="4">KCTC 42986</strain>
    </source>
</reference>
<dbReference type="SUPFAM" id="SSF56349">
    <property type="entry name" value="DNA breaking-rejoining enzymes"/>
    <property type="match status" value="1"/>
</dbReference>
<dbReference type="EMBL" id="JBHRTP010000013">
    <property type="protein sequence ID" value="MFC3107442.1"/>
    <property type="molecule type" value="Genomic_DNA"/>
</dbReference>
<protein>
    <recommendedName>
        <fullName evidence="5">Core-binding (CB) domain-containing protein</fullName>
    </recommendedName>
</protein>